<evidence type="ECO:0000313" key="4">
    <source>
        <dbReference type="Proteomes" id="UP000607559"/>
    </source>
</evidence>
<keyword evidence="2" id="KW-0560">Oxidoreductase</keyword>
<dbReference type="NCBIfam" id="NF006693">
    <property type="entry name" value="PRK09242.1"/>
    <property type="match status" value="1"/>
</dbReference>
<dbReference type="PANTHER" id="PTHR42898:SF6">
    <property type="entry name" value="NADP-DEPENDENT MANNITOL DEHYDROGENASE"/>
    <property type="match status" value="1"/>
</dbReference>
<dbReference type="FunFam" id="3.40.50.720:FF:000084">
    <property type="entry name" value="Short-chain dehydrogenase reductase"/>
    <property type="match status" value="1"/>
</dbReference>
<dbReference type="InterPro" id="IPR002347">
    <property type="entry name" value="SDR_fam"/>
</dbReference>
<comment type="caution">
    <text evidence="3">The sequence shown here is derived from an EMBL/GenBank/DDBJ whole genome shotgun (WGS) entry which is preliminary data.</text>
</comment>
<protein>
    <submittedName>
        <fullName evidence="3">Tropinone reductase</fullName>
    </submittedName>
</protein>
<dbReference type="PRINTS" id="PR00081">
    <property type="entry name" value="GDHRDH"/>
</dbReference>
<dbReference type="Gene3D" id="3.40.50.720">
    <property type="entry name" value="NAD(P)-binding Rossmann-like Domain"/>
    <property type="match status" value="1"/>
</dbReference>
<evidence type="ECO:0000256" key="2">
    <source>
        <dbReference type="ARBA" id="ARBA00023002"/>
    </source>
</evidence>
<dbReference type="PROSITE" id="PS00061">
    <property type="entry name" value="ADH_SHORT"/>
    <property type="match status" value="1"/>
</dbReference>
<dbReference type="NCBIfam" id="NF005559">
    <property type="entry name" value="PRK07231.1"/>
    <property type="match status" value="1"/>
</dbReference>
<dbReference type="GO" id="GO:0016491">
    <property type="term" value="F:oxidoreductase activity"/>
    <property type="evidence" value="ECO:0007669"/>
    <property type="project" value="UniProtKB-KW"/>
</dbReference>
<gene>
    <name evidence="3" type="primary">trn2</name>
    <name evidence="3" type="ORF">GCM10011511_28940</name>
</gene>
<accession>A0A8J2UDT1</accession>
<organism evidence="3 4">
    <name type="scientific">Puia dinghuensis</name>
    <dbReference type="NCBI Taxonomy" id="1792502"/>
    <lineage>
        <taxon>Bacteria</taxon>
        <taxon>Pseudomonadati</taxon>
        <taxon>Bacteroidota</taxon>
        <taxon>Chitinophagia</taxon>
        <taxon>Chitinophagales</taxon>
        <taxon>Chitinophagaceae</taxon>
        <taxon>Puia</taxon>
    </lineage>
</organism>
<dbReference type="RefSeq" id="WP_188932847.1">
    <property type="nucleotide sequence ID" value="NZ_BMJC01000003.1"/>
</dbReference>
<name>A0A8J2UDT1_9BACT</name>
<sequence>MTKWELKGKRALITGGTRGIGKAIAEEFLALGAEVIIVARGGQELDALVRLWQAEGRAVSGVAADVSKAGDREKIGTAVAERWGGLEILVNNAGMNIRKKLAEYEEEEYRLVLEVNLFSAVALCRLCLPFLRRGTGASVVNIASVAGSVDVQSGAPYGMSKAALIQLNRNLAAEWAEFGIRVNSLSPWYTDTPLVSTVLSQPERMQRIVERTPMNRVAQASEVAGAAAFLAMDKASYITGQNIAIDGGMLVKGL</sequence>
<reference evidence="3" key="2">
    <citation type="submission" date="2020-09" db="EMBL/GenBank/DDBJ databases">
        <authorList>
            <person name="Sun Q."/>
            <person name="Zhou Y."/>
        </authorList>
    </citation>
    <scope>NUCLEOTIDE SEQUENCE</scope>
    <source>
        <strain evidence="3">CGMCC 1.15448</strain>
    </source>
</reference>
<comment type="similarity">
    <text evidence="1">Belongs to the short-chain dehydrogenases/reductases (SDR) family.</text>
</comment>
<dbReference type="SUPFAM" id="SSF51735">
    <property type="entry name" value="NAD(P)-binding Rossmann-fold domains"/>
    <property type="match status" value="1"/>
</dbReference>
<dbReference type="InterPro" id="IPR020904">
    <property type="entry name" value="Sc_DH/Rdtase_CS"/>
</dbReference>
<dbReference type="InterPro" id="IPR036291">
    <property type="entry name" value="NAD(P)-bd_dom_sf"/>
</dbReference>
<reference evidence="3" key="1">
    <citation type="journal article" date="2014" name="Int. J. Syst. Evol. Microbiol.">
        <title>Complete genome sequence of Corynebacterium casei LMG S-19264T (=DSM 44701T), isolated from a smear-ripened cheese.</title>
        <authorList>
            <consortium name="US DOE Joint Genome Institute (JGI-PGF)"/>
            <person name="Walter F."/>
            <person name="Albersmeier A."/>
            <person name="Kalinowski J."/>
            <person name="Ruckert C."/>
        </authorList>
    </citation>
    <scope>NUCLEOTIDE SEQUENCE</scope>
    <source>
        <strain evidence="3">CGMCC 1.15448</strain>
    </source>
</reference>
<dbReference type="PANTHER" id="PTHR42898">
    <property type="entry name" value="TROPINONE REDUCTASE"/>
    <property type="match status" value="1"/>
</dbReference>
<evidence type="ECO:0000313" key="3">
    <source>
        <dbReference type="EMBL" id="GGB03818.1"/>
    </source>
</evidence>
<dbReference type="Pfam" id="PF13561">
    <property type="entry name" value="adh_short_C2"/>
    <property type="match status" value="1"/>
</dbReference>
<dbReference type="PRINTS" id="PR00080">
    <property type="entry name" value="SDRFAMILY"/>
</dbReference>
<dbReference type="Proteomes" id="UP000607559">
    <property type="component" value="Unassembled WGS sequence"/>
</dbReference>
<dbReference type="InterPro" id="IPR045000">
    <property type="entry name" value="TR"/>
</dbReference>
<dbReference type="EMBL" id="BMJC01000003">
    <property type="protein sequence ID" value="GGB03818.1"/>
    <property type="molecule type" value="Genomic_DNA"/>
</dbReference>
<keyword evidence="4" id="KW-1185">Reference proteome</keyword>
<proteinExistence type="inferred from homology"/>
<dbReference type="AlphaFoldDB" id="A0A8J2UDT1"/>
<evidence type="ECO:0000256" key="1">
    <source>
        <dbReference type="ARBA" id="ARBA00006484"/>
    </source>
</evidence>